<dbReference type="Gene3D" id="1.10.357.10">
    <property type="entry name" value="Tetracycline Repressor, domain 2"/>
    <property type="match status" value="1"/>
</dbReference>
<dbReference type="InterPro" id="IPR041490">
    <property type="entry name" value="KstR2_TetR_C"/>
</dbReference>
<sequence>MIRDAGISKRDNVIKQATRLFREKGYASASMRDLAKKLGIEAASLYSHIKSKEEILQHICFEKADAFNEKLNELEEIKNNNEKRLEQFLIGHVEVLLSDTDSSAVFLNEWKHLSEPHYSRLNKMKDEYESKLIDIYREGKVEGKFIDLNEKLSVLTMLSSVNWVINWYRPTGTLNPHELAKALAHRIIHGIMTK</sequence>
<dbReference type="InterPro" id="IPR036271">
    <property type="entry name" value="Tet_transcr_reg_TetR-rel_C_sf"/>
</dbReference>
<keyword evidence="5" id="KW-1185">Reference proteome</keyword>
<dbReference type="InterPro" id="IPR009057">
    <property type="entry name" value="Homeodomain-like_sf"/>
</dbReference>
<accession>A0A4D7JGA4</accession>
<feature type="DNA-binding region" description="H-T-H motif" evidence="2">
    <location>
        <begin position="30"/>
        <end position="49"/>
    </location>
</feature>
<dbReference type="InterPro" id="IPR001647">
    <property type="entry name" value="HTH_TetR"/>
</dbReference>
<evidence type="ECO:0000313" key="5">
    <source>
        <dbReference type="Proteomes" id="UP000298616"/>
    </source>
</evidence>
<proteinExistence type="predicted"/>
<dbReference type="KEGG" id="fpf:DCC35_04985"/>
<evidence type="ECO:0000256" key="1">
    <source>
        <dbReference type="ARBA" id="ARBA00023125"/>
    </source>
</evidence>
<dbReference type="Gene3D" id="1.10.10.60">
    <property type="entry name" value="Homeodomain-like"/>
    <property type="match status" value="1"/>
</dbReference>
<dbReference type="PRINTS" id="PR00455">
    <property type="entry name" value="HTHTETR"/>
</dbReference>
<dbReference type="RefSeq" id="WP_137089736.1">
    <property type="nucleotide sequence ID" value="NZ_CP028923.1"/>
</dbReference>
<evidence type="ECO:0000313" key="4">
    <source>
        <dbReference type="EMBL" id="QCK14143.1"/>
    </source>
</evidence>
<feature type="domain" description="HTH tetR-type" evidence="3">
    <location>
        <begin position="7"/>
        <end position="67"/>
    </location>
</feature>
<gene>
    <name evidence="4" type="ORF">DCC35_04985</name>
</gene>
<dbReference type="OrthoDB" id="9789566at2"/>
<organism evidence="4 5">
    <name type="scientific">Mangrovivirga cuniculi</name>
    <dbReference type="NCBI Taxonomy" id="2715131"/>
    <lineage>
        <taxon>Bacteria</taxon>
        <taxon>Pseudomonadati</taxon>
        <taxon>Bacteroidota</taxon>
        <taxon>Cytophagia</taxon>
        <taxon>Cytophagales</taxon>
        <taxon>Mangrovivirgaceae</taxon>
        <taxon>Mangrovivirga</taxon>
    </lineage>
</organism>
<dbReference type="SUPFAM" id="SSF48498">
    <property type="entry name" value="Tetracyclin repressor-like, C-terminal domain"/>
    <property type="match status" value="1"/>
</dbReference>
<dbReference type="Pfam" id="PF17932">
    <property type="entry name" value="TetR_C_24"/>
    <property type="match status" value="1"/>
</dbReference>
<evidence type="ECO:0000259" key="3">
    <source>
        <dbReference type="PROSITE" id="PS50977"/>
    </source>
</evidence>
<dbReference type="SUPFAM" id="SSF46689">
    <property type="entry name" value="Homeodomain-like"/>
    <property type="match status" value="1"/>
</dbReference>
<dbReference type="InterPro" id="IPR050624">
    <property type="entry name" value="HTH-type_Tx_Regulator"/>
</dbReference>
<dbReference type="Pfam" id="PF00440">
    <property type="entry name" value="TetR_N"/>
    <property type="match status" value="1"/>
</dbReference>
<name>A0A4D7JGA4_9BACT</name>
<keyword evidence="1 2" id="KW-0238">DNA-binding</keyword>
<dbReference type="EMBL" id="CP028923">
    <property type="protein sequence ID" value="QCK14143.1"/>
    <property type="molecule type" value="Genomic_DNA"/>
</dbReference>
<protein>
    <submittedName>
        <fullName evidence="4">TetR family transcriptional regulator</fullName>
    </submittedName>
</protein>
<dbReference type="GO" id="GO:0003677">
    <property type="term" value="F:DNA binding"/>
    <property type="evidence" value="ECO:0007669"/>
    <property type="project" value="UniProtKB-UniRule"/>
</dbReference>
<dbReference type="AlphaFoldDB" id="A0A4D7JGA4"/>
<reference evidence="4 5" key="1">
    <citation type="submission" date="2018-04" db="EMBL/GenBank/DDBJ databases">
        <title>Complete genome uncultured novel isolate.</title>
        <authorList>
            <person name="Merlino G."/>
        </authorList>
    </citation>
    <scope>NUCLEOTIDE SEQUENCE [LARGE SCALE GENOMIC DNA]</scope>
    <source>
        <strain evidence="5">R1DC9</strain>
    </source>
</reference>
<dbReference type="Proteomes" id="UP000298616">
    <property type="component" value="Chromosome"/>
</dbReference>
<evidence type="ECO:0000256" key="2">
    <source>
        <dbReference type="PROSITE-ProRule" id="PRU00335"/>
    </source>
</evidence>
<dbReference type="PROSITE" id="PS50977">
    <property type="entry name" value="HTH_TETR_2"/>
    <property type="match status" value="1"/>
</dbReference>
<dbReference type="PANTHER" id="PTHR43479:SF11">
    <property type="entry name" value="ACREF_ENVCD OPERON REPRESSOR-RELATED"/>
    <property type="match status" value="1"/>
</dbReference>
<dbReference type="PANTHER" id="PTHR43479">
    <property type="entry name" value="ACREF/ENVCD OPERON REPRESSOR-RELATED"/>
    <property type="match status" value="1"/>
</dbReference>